<protein>
    <submittedName>
        <fullName evidence="1">Uncharacterized protein</fullName>
    </submittedName>
</protein>
<reference evidence="1 2" key="1">
    <citation type="journal article" date="2012" name="Genome Biol. Evol.">
        <title>Related Giant Viruses in Distant Locations and Different Habitats: Acanthamoeba polyphaga moumouvirus Represents a Third Lineage of the Mimiviridae That Is Close to the Megavirus Lineage.</title>
        <authorList>
            <person name="Yoosuf N."/>
            <person name="Yutin N."/>
            <person name="Colson P."/>
            <person name="Shabalina S.A."/>
            <person name="Pagnier I."/>
            <person name="Robert C."/>
            <person name="Azza S."/>
            <person name="Klose T."/>
            <person name="Wong J."/>
            <person name="Rossmann M.G."/>
            <person name="La Scola B."/>
            <person name="Raoult D."/>
            <person name="Koonin E.V."/>
        </authorList>
    </citation>
    <scope>NUCLEOTIDE SEQUENCE [LARGE SCALE GENOMIC DNA]</scope>
    <source>
        <strain evidence="1 2">M10A</strain>
    </source>
</reference>
<dbReference type="GeneID" id="14446138"/>
<name>L7RCQ4_9VIRU</name>
<dbReference type="Proteomes" id="UP000201640">
    <property type="component" value="Segment"/>
</dbReference>
<proteinExistence type="predicted"/>
<dbReference type="InterPro" id="IPR043840">
    <property type="entry name" value="DUF5868"/>
</dbReference>
<sequence length="184" mass="22445">MKKTYEQIQVENDYDDENNINVNPHINIPFESNLTQDNKYFYKIRKETDEDYIDEGVDIDYYYKNKKLIRSLHQYLSNNSPKDLIITDIKKLKLINDQDINKSVKGIRDLDWKLHCWFEYEIDKNNITLHDLIIACYKIKSRKFDIYHEKFYRLKNFCVFNSYENGKNVKEIIAVVKYKHFNLY</sequence>
<accession>L7RCQ4</accession>
<dbReference type="Pfam" id="PF19186">
    <property type="entry name" value="DUF5868"/>
    <property type="match status" value="1"/>
</dbReference>
<dbReference type="RefSeq" id="YP_007354835.1">
    <property type="nucleotide sequence ID" value="NC_020104.1"/>
</dbReference>
<dbReference type="KEGG" id="vg:14446138"/>
<gene>
    <name evidence="1" type="ORF">Moumou_00884</name>
</gene>
<dbReference type="EMBL" id="JX962719">
    <property type="protein sequence ID" value="AGC02399.1"/>
    <property type="molecule type" value="Genomic_DNA"/>
</dbReference>
<evidence type="ECO:0000313" key="2">
    <source>
        <dbReference type="Proteomes" id="UP000201640"/>
    </source>
</evidence>
<keyword evidence="2" id="KW-1185">Reference proteome</keyword>
<evidence type="ECO:0000313" key="1">
    <source>
        <dbReference type="EMBL" id="AGC02399.1"/>
    </source>
</evidence>
<organism evidence="1 2">
    <name type="scientific">Acanthamoeba polyphaga moumouvirus</name>
    <dbReference type="NCBI Taxonomy" id="1269028"/>
    <lineage>
        <taxon>Viruses</taxon>
        <taxon>Varidnaviria</taxon>
        <taxon>Bamfordvirae</taxon>
        <taxon>Nucleocytoviricota</taxon>
        <taxon>Megaviricetes</taxon>
        <taxon>Imitervirales</taxon>
        <taxon>Mimiviridae</taxon>
        <taxon>Megamimivirinae</taxon>
        <taxon>Moumouvirus</taxon>
    </lineage>
</organism>